<proteinExistence type="predicted"/>
<organism evidence="1 2">
    <name type="scientific">Lysobacter brunescens</name>
    <dbReference type="NCBI Taxonomy" id="262323"/>
    <lineage>
        <taxon>Bacteria</taxon>
        <taxon>Pseudomonadati</taxon>
        <taxon>Pseudomonadota</taxon>
        <taxon>Gammaproteobacteria</taxon>
        <taxon>Lysobacterales</taxon>
        <taxon>Lysobacteraceae</taxon>
        <taxon>Lysobacter</taxon>
    </lineage>
</organism>
<accession>A0ABW2YAX3</accession>
<dbReference type="RefSeq" id="WP_386822910.1">
    <property type="nucleotide sequence ID" value="NZ_JBHTIF010000001.1"/>
</dbReference>
<keyword evidence="2" id="KW-1185">Reference proteome</keyword>
<dbReference type="Gene3D" id="1.20.1270.390">
    <property type="match status" value="1"/>
</dbReference>
<sequence length="113" mass="11924">MTLLTLSSFAAARGPLPAQEIDTAQAAVLRAERADADQYAAEGLLRARMALTQAQALLAAKKTADAIAQAQLAAAEADYAHARSLDVRLASDLQQRKGEIAELRQRLGVEAAP</sequence>
<evidence type="ECO:0000313" key="1">
    <source>
        <dbReference type="EMBL" id="MFD0725300.1"/>
    </source>
</evidence>
<reference evidence="2" key="1">
    <citation type="journal article" date="2019" name="Int. J. Syst. Evol. Microbiol.">
        <title>The Global Catalogue of Microorganisms (GCM) 10K type strain sequencing project: providing services to taxonomists for standard genome sequencing and annotation.</title>
        <authorList>
            <consortium name="The Broad Institute Genomics Platform"/>
            <consortium name="The Broad Institute Genome Sequencing Center for Infectious Disease"/>
            <person name="Wu L."/>
            <person name="Ma J."/>
        </authorList>
    </citation>
    <scope>NUCLEOTIDE SEQUENCE [LARGE SCALE GENOMIC DNA]</scope>
    <source>
        <strain evidence="2">CCUG 55585</strain>
    </source>
</reference>
<name>A0ABW2YAX3_9GAMM</name>
<comment type="caution">
    <text evidence="1">The sequence shown here is derived from an EMBL/GenBank/DDBJ whole genome shotgun (WGS) entry which is preliminary data.</text>
</comment>
<protein>
    <recommendedName>
        <fullName evidence="3">DUF4398 domain-containing protein</fullName>
    </recommendedName>
</protein>
<dbReference type="EMBL" id="JBHTIF010000001">
    <property type="protein sequence ID" value="MFD0725300.1"/>
    <property type="molecule type" value="Genomic_DNA"/>
</dbReference>
<gene>
    <name evidence="1" type="ORF">ACFQ0E_06750</name>
</gene>
<evidence type="ECO:0008006" key="3">
    <source>
        <dbReference type="Google" id="ProtNLM"/>
    </source>
</evidence>
<dbReference type="Proteomes" id="UP001597110">
    <property type="component" value="Unassembled WGS sequence"/>
</dbReference>
<evidence type="ECO:0000313" key="2">
    <source>
        <dbReference type="Proteomes" id="UP001597110"/>
    </source>
</evidence>